<dbReference type="Proteomes" id="UP000235388">
    <property type="component" value="Unassembled WGS sequence"/>
</dbReference>
<protein>
    <submittedName>
        <fullName evidence="1">Uncharacterized protein</fullName>
    </submittedName>
</protein>
<reference evidence="1 2" key="1">
    <citation type="submission" date="2017-11" db="EMBL/GenBank/DDBJ databases">
        <title>De novo assembly and phasing of dikaryotic genomes from two isolates of Puccinia coronata f. sp. avenae, the causal agent of oat crown rust.</title>
        <authorList>
            <person name="Miller M.E."/>
            <person name="Zhang Y."/>
            <person name="Omidvar V."/>
            <person name="Sperschneider J."/>
            <person name="Schwessinger B."/>
            <person name="Raley C."/>
            <person name="Palmer J.M."/>
            <person name="Garnica D."/>
            <person name="Upadhyaya N."/>
            <person name="Rathjen J."/>
            <person name="Taylor J.M."/>
            <person name="Park R.F."/>
            <person name="Dodds P.N."/>
            <person name="Hirsch C.D."/>
            <person name="Kianian S.F."/>
            <person name="Figueroa M."/>
        </authorList>
    </citation>
    <scope>NUCLEOTIDE SEQUENCE [LARGE SCALE GENOMIC DNA]</scope>
    <source>
        <strain evidence="1">12NC29</strain>
    </source>
</reference>
<organism evidence="1 2">
    <name type="scientific">Puccinia coronata f. sp. avenae</name>
    <dbReference type="NCBI Taxonomy" id="200324"/>
    <lineage>
        <taxon>Eukaryota</taxon>
        <taxon>Fungi</taxon>
        <taxon>Dikarya</taxon>
        <taxon>Basidiomycota</taxon>
        <taxon>Pucciniomycotina</taxon>
        <taxon>Pucciniomycetes</taxon>
        <taxon>Pucciniales</taxon>
        <taxon>Pucciniaceae</taxon>
        <taxon>Puccinia</taxon>
    </lineage>
</organism>
<comment type="caution">
    <text evidence="1">The sequence shown here is derived from an EMBL/GenBank/DDBJ whole genome shotgun (WGS) entry which is preliminary data.</text>
</comment>
<dbReference type="AlphaFoldDB" id="A0A2N5VVW3"/>
<dbReference type="EMBL" id="PGCJ01000050">
    <property type="protein sequence ID" value="PLW54125.1"/>
    <property type="molecule type" value="Genomic_DNA"/>
</dbReference>
<sequence>MNLHCLAFRALQGFGNRLDRKKSANPNTFLELLHSQPSTFSEQQQSNSPCHKK</sequence>
<evidence type="ECO:0000313" key="2">
    <source>
        <dbReference type="Proteomes" id="UP000235388"/>
    </source>
</evidence>
<accession>A0A2N5VVW3</accession>
<proteinExistence type="predicted"/>
<evidence type="ECO:0000313" key="1">
    <source>
        <dbReference type="EMBL" id="PLW54125.1"/>
    </source>
</evidence>
<name>A0A2N5VVW3_9BASI</name>
<gene>
    <name evidence="1" type="ORF">PCANC_06497</name>
</gene>
<keyword evidence="2" id="KW-1185">Reference proteome</keyword>